<dbReference type="GO" id="GO:0030246">
    <property type="term" value="F:carbohydrate binding"/>
    <property type="evidence" value="ECO:0007669"/>
    <property type="project" value="UniProtKB-UniRule"/>
</dbReference>
<dbReference type="AlphaFoldDB" id="B0DI25"/>
<dbReference type="RefSeq" id="XP_001883510.1">
    <property type="nucleotide sequence ID" value="XM_001883475.1"/>
</dbReference>
<accession>B0DI25</accession>
<gene>
    <name evidence="3" type="ORF">LACBIDRAFT_236913</name>
</gene>
<dbReference type="InParanoid" id="B0DI25"/>
<dbReference type="Pfam" id="PF00337">
    <property type="entry name" value="Gal-bind_lectin"/>
    <property type="match status" value="1"/>
</dbReference>
<dbReference type="KEGG" id="lbc:LACBIDRAFT_236913"/>
<evidence type="ECO:0000313" key="3">
    <source>
        <dbReference type="EMBL" id="EDR05834.1"/>
    </source>
</evidence>
<keyword evidence="1" id="KW-0430">Lectin</keyword>
<feature type="domain" description="Galectin" evidence="2">
    <location>
        <begin position="9"/>
        <end position="152"/>
    </location>
</feature>
<dbReference type="Proteomes" id="UP000001194">
    <property type="component" value="Unassembled WGS sequence"/>
</dbReference>
<keyword evidence="4" id="KW-1185">Reference proteome</keyword>
<dbReference type="InterPro" id="IPR001079">
    <property type="entry name" value="Galectin_CRD"/>
</dbReference>
<sequence length="165" mass="18957">MSYHLPVHQTVALKKEFKVENIIVFRSTKLDLTPSFGPGIDNTSVNIMSAADDYLLHINISFRRAQKAIVFNSKRANRSWGPEERVTLEGLFLNGLHTTITVYDHGDRFQVLIDYKTIHYYVKRFHKNGAAVLYKYNTNFSVFSETLDVTMYDSFANIRVIPSCA</sequence>
<dbReference type="SMART" id="SM00276">
    <property type="entry name" value="GLECT"/>
    <property type="match status" value="1"/>
</dbReference>
<reference evidence="3 4" key="1">
    <citation type="journal article" date="2008" name="Nature">
        <title>The genome of Laccaria bicolor provides insights into mycorrhizal symbiosis.</title>
        <authorList>
            <person name="Martin F."/>
            <person name="Aerts A."/>
            <person name="Ahren D."/>
            <person name="Brun A."/>
            <person name="Danchin E.G.J."/>
            <person name="Duchaussoy F."/>
            <person name="Gibon J."/>
            <person name="Kohler A."/>
            <person name="Lindquist E."/>
            <person name="Pereda V."/>
            <person name="Salamov A."/>
            <person name="Shapiro H.J."/>
            <person name="Wuyts J."/>
            <person name="Blaudez D."/>
            <person name="Buee M."/>
            <person name="Brokstein P."/>
            <person name="Canbaeck B."/>
            <person name="Cohen D."/>
            <person name="Courty P.E."/>
            <person name="Coutinho P.M."/>
            <person name="Delaruelle C."/>
            <person name="Detter J.C."/>
            <person name="Deveau A."/>
            <person name="DiFazio S."/>
            <person name="Duplessis S."/>
            <person name="Fraissinet-Tachet L."/>
            <person name="Lucic E."/>
            <person name="Frey-Klett P."/>
            <person name="Fourrey C."/>
            <person name="Feussner I."/>
            <person name="Gay G."/>
            <person name="Grimwood J."/>
            <person name="Hoegger P.J."/>
            <person name="Jain P."/>
            <person name="Kilaru S."/>
            <person name="Labbe J."/>
            <person name="Lin Y.C."/>
            <person name="Legue V."/>
            <person name="Le Tacon F."/>
            <person name="Marmeisse R."/>
            <person name="Melayah D."/>
            <person name="Montanini B."/>
            <person name="Muratet M."/>
            <person name="Nehls U."/>
            <person name="Niculita-Hirzel H."/>
            <person name="Oudot-Le Secq M.P."/>
            <person name="Peter M."/>
            <person name="Quesneville H."/>
            <person name="Rajashekar B."/>
            <person name="Reich M."/>
            <person name="Rouhier N."/>
            <person name="Schmutz J."/>
            <person name="Yin T."/>
            <person name="Chalot M."/>
            <person name="Henrissat B."/>
            <person name="Kuees U."/>
            <person name="Lucas S."/>
            <person name="Van de Peer Y."/>
            <person name="Podila G.K."/>
            <person name="Polle A."/>
            <person name="Pukkila P.J."/>
            <person name="Richardson P.M."/>
            <person name="Rouze P."/>
            <person name="Sanders I.R."/>
            <person name="Stajich J.E."/>
            <person name="Tunlid A."/>
            <person name="Tuskan G."/>
            <person name="Grigoriev I.V."/>
        </authorList>
    </citation>
    <scope>NUCLEOTIDE SEQUENCE [LARGE SCALE GENOMIC DNA]</scope>
    <source>
        <strain evidence="4">S238N-H82 / ATCC MYA-4686</strain>
    </source>
</reference>
<dbReference type="PROSITE" id="PS51304">
    <property type="entry name" value="GALECTIN"/>
    <property type="match status" value="1"/>
</dbReference>
<name>B0DI25_LACBS</name>
<protein>
    <recommendedName>
        <fullName evidence="1">Galectin</fullName>
    </recommendedName>
</protein>
<dbReference type="InterPro" id="IPR013320">
    <property type="entry name" value="ConA-like_dom_sf"/>
</dbReference>
<evidence type="ECO:0000313" key="4">
    <source>
        <dbReference type="Proteomes" id="UP000001194"/>
    </source>
</evidence>
<organism evidence="4">
    <name type="scientific">Laccaria bicolor (strain S238N-H82 / ATCC MYA-4686)</name>
    <name type="common">Bicoloured deceiver</name>
    <name type="synonym">Laccaria laccata var. bicolor</name>
    <dbReference type="NCBI Taxonomy" id="486041"/>
    <lineage>
        <taxon>Eukaryota</taxon>
        <taxon>Fungi</taxon>
        <taxon>Dikarya</taxon>
        <taxon>Basidiomycota</taxon>
        <taxon>Agaricomycotina</taxon>
        <taxon>Agaricomycetes</taxon>
        <taxon>Agaricomycetidae</taxon>
        <taxon>Agaricales</taxon>
        <taxon>Agaricineae</taxon>
        <taxon>Hydnangiaceae</taxon>
        <taxon>Laccaria</taxon>
    </lineage>
</organism>
<dbReference type="HOGENOM" id="CLU_117277_0_0_1"/>
<proteinExistence type="predicted"/>
<evidence type="ECO:0000256" key="1">
    <source>
        <dbReference type="RuleBase" id="RU102079"/>
    </source>
</evidence>
<dbReference type="OrthoDB" id="3018764at2759"/>
<evidence type="ECO:0000259" key="2">
    <source>
        <dbReference type="PROSITE" id="PS51304"/>
    </source>
</evidence>
<dbReference type="SUPFAM" id="SSF49899">
    <property type="entry name" value="Concanavalin A-like lectins/glucanases"/>
    <property type="match status" value="1"/>
</dbReference>
<dbReference type="Gene3D" id="2.60.120.200">
    <property type="match status" value="1"/>
</dbReference>
<dbReference type="GeneID" id="6079156"/>
<dbReference type="EMBL" id="DS547111">
    <property type="protein sequence ID" value="EDR05834.1"/>
    <property type="molecule type" value="Genomic_DNA"/>
</dbReference>